<name>T1IRF7_STRMM</name>
<accession>T1IRF7</accession>
<comment type="cofactor">
    <cofactor evidence="1">
        <name>a divalent metal cation</name>
        <dbReference type="ChEBI" id="CHEBI:60240"/>
    </cofactor>
</comment>
<dbReference type="Proteomes" id="UP000014500">
    <property type="component" value="Unassembled WGS sequence"/>
</dbReference>
<evidence type="ECO:0000256" key="1">
    <source>
        <dbReference type="ARBA" id="ARBA00001968"/>
    </source>
</evidence>
<dbReference type="EMBL" id="AFFK01018571">
    <property type="status" value="NOT_ANNOTATED_CDS"/>
    <property type="molecule type" value="Genomic_DNA"/>
</dbReference>
<evidence type="ECO:0000313" key="4">
    <source>
        <dbReference type="EnsemblMetazoa" id="SMAR003647-PA"/>
    </source>
</evidence>
<sequence length="163" mass="19334">MTVFKSMSIYKNPQLHFRDNEYIIGDPAYTLSKHMIMFRSSLLQTSRQKKYNNVICKNRIAVEHVFGKLKSRFKSLDGLSMKISKESNGVQYAWEWVWACLILHNILIDDNWFDNESNFESFNENVCLNEEPILLARNERQDKEEGVRRRNSLIDFVNDIYLS</sequence>
<dbReference type="GO" id="GO:0046872">
    <property type="term" value="F:metal ion binding"/>
    <property type="evidence" value="ECO:0007669"/>
    <property type="project" value="UniProtKB-KW"/>
</dbReference>
<proteinExistence type="predicted"/>
<dbReference type="InterPro" id="IPR027806">
    <property type="entry name" value="HARBI1_dom"/>
</dbReference>
<protein>
    <recommendedName>
        <fullName evidence="3">DDE Tnp4 domain-containing protein</fullName>
    </recommendedName>
</protein>
<dbReference type="AlphaFoldDB" id="T1IRF7"/>
<evidence type="ECO:0000313" key="5">
    <source>
        <dbReference type="Proteomes" id="UP000014500"/>
    </source>
</evidence>
<reference evidence="4" key="2">
    <citation type="submission" date="2015-02" db="UniProtKB">
        <authorList>
            <consortium name="EnsemblMetazoa"/>
        </authorList>
    </citation>
    <scope>IDENTIFICATION</scope>
</reference>
<feature type="domain" description="DDE Tnp4" evidence="3">
    <location>
        <begin position="3"/>
        <end position="105"/>
    </location>
</feature>
<dbReference type="Pfam" id="PF13359">
    <property type="entry name" value="DDE_Tnp_4"/>
    <property type="match status" value="1"/>
</dbReference>
<reference evidence="5" key="1">
    <citation type="submission" date="2011-05" db="EMBL/GenBank/DDBJ databases">
        <authorList>
            <person name="Richards S.R."/>
            <person name="Qu J."/>
            <person name="Jiang H."/>
            <person name="Jhangiani S.N."/>
            <person name="Agravi P."/>
            <person name="Goodspeed R."/>
            <person name="Gross S."/>
            <person name="Mandapat C."/>
            <person name="Jackson L."/>
            <person name="Mathew T."/>
            <person name="Pu L."/>
            <person name="Thornton R."/>
            <person name="Saada N."/>
            <person name="Wilczek-Boney K.B."/>
            <person name="Lee S."/>
            <person name="Kovar C."/>
            <person name="Wu Y."/>
            <person name="Scherer S.E."/>
            <person name="Worley K.C."/>
            <person name="Muzny D.M."/>
            <person name="Gibbs R."/>
        </authorList>
    </citation>
    <scope>NUCLEOTIDE SEQUENCE</scope>
    <source>
        <strain evidence="5">Brora</strain>
    </source>
</reference>
<evidence type="ECO:0000256" key="2">
    <source>
        <dbReference type="ARBA" id="ARBA00022723"/>
    </source>
</evidence>
<dbReference type="PhylomeDB" id="T1IRF7"/>
<keyword evidence="2" id="KW-0479">Metal-binding</keyword>
<dbReference type="EnsemblMetazoa" id="SMAR003647-RA">
    <property type="protein sequence ID" value="SMAR003647-PA"/>
    <property type="gene ID" value="SMAR003647"/>
</dbReference>
<organism evidence="4 5">
    <name type="scientific">Strigamia maritima</name>
    <name type="common">European centipede</name>
    <name type="synonym">Geophilus maritimus</name>
    <dbReference type="NCBI Taxonomy" id="126957"/>
    <lineage>
        <taxon>Eukaryota</taxon>
        <taxon>Metazoa</taxon>
        <taxon>Ecdysozoa</taxon>
        <taxon>Arthropoda</taxon>
        <taxon>Myriapoda</taxon>
        <taxon>Chilopoda</taxon>
        <taxon>Pleurostigmophora</taxon>
        <taxon>Geophilomorpha</taxon>
        <taxon>Linotaeniidae</taxon>
        <taxon>Strigamia</taxon>
    </lineage>
</organism>
<keyword evidence="5" id="KW-1185">Reference proteome</keyword>
<evidence type="ECO:0000259" key="3">
    <source>
        <dbReference type="Pfam" id="PF13359"/>
    </source>
</evidence>
<dbReference type="STRING" id="126957.T1IRF7"/>
<dbReference type="HOGENOM" id="CLU_1629149_0_0_1"/>